<reference evidence="1 2" key="1">
    <citation type="submission" date="2021-06" db="EMBL/GenBank/DDBJ databases">
        <authorList>
            <person name="Kallberg Y."/>
            <person name="Tangrot J."/>
            <person name="Rosling A."/>
        </authorList>
    </citation>
    <scope>NUCLEOTIDE SEQUENCE [LARGE SCALE GENOMIC DNA]</scope>
    <source>
        <strain evidence="1 2">120-4 pot B 10/14</strain>
    </source>
</reference>
<dbReference type="Proteomes" id="UP000789901">
    <property type="component" value="Unassembled WGS sequence"/>
</dbReference>
<feature type="non-terminal residue" evidence="1">
    <location>
        <position position="51"/>
    </location>
</feature>
<evidence type="ECO:0000313" key="2">
    <source>
        <dbReference type="Proteomes" id="UP000789901"/>
    </source>
</evidence>
<keyword evidence="2" id="KW-1185">Reference proteome</keyword>
<feature type="non-terminal residue" evidence="1">
    <location>
        <position position="1"/>
    </location>
</feature>
<proteinExistence type="predicted"/>
<dbReference type="EMBL" id="CAJVQB010067515">
    <property type="protein sequence ID" value="CAG8841979.1"/>
    <property type="molecule type" value="Genomic_DNA"/>
</dbReference>
<protein>
    <submittedName>
        <fullName evidence="1">28072_t:CDS:1</fullName>
    </submittedName>
</protein>
<evidence type="ECO:0000313" key="1">
    <source>
        <dbReference type="EMBL" id="CAG8841979.1"/>
    </source>
</evidence>
<organism evidence="1 2">
    <name type="scientific">Gigaspora margarita</name>
    <dbReference type="NCBI Taxonomy" id="4874"/>
    <lineage>
        <taxon>Eukaryota</taxon>
        <taxon>Fungi</taxon>
        <taxon>Fungi incertae sedis</taxon>
        <taxon>Mucoromycota</taxon>
        <taxon>Glomeromycotina</taxon>
        <taxon>Glomeromycetes</taxon>
        <taxon>Diversisporales</taxon>
        <taxon>Gigasporaceae</taxon>
        <taxon>Gigaspora</taxon>
    </lineage>
</organism>
<gene>
    <name evidence="1" type="ORF">GMARGA_LOCUS35738</name>
</gene>
<accession>A0ABN7WVP8</accession>
<name>A0ABN7WVP8_GIGMA</name>
<comment type="caution">
    <text evidence="1">The sequence shown here is derived from an EMBL/GenBank/DDBJ whole genome shotgun (WGS) entry which is preliminary data.</text>
</comment>
<sequence length="51" mass="6102">TSNPNLYLFQRRRLGYVPEEKNEVVAKIDRRIKATDFKTEFISISTKKTWL</sequence>